<evidence type="ECO:0000313" key="2">
    <source>
        <dbReference type="Proteomes" id="UP000308707"/>
    </source>
</evidence>
<name>A0A4V5ZQP7_9GAMM</name>
<gene>
    <name evidence="1" type="ORF">FCE95_06485</name>
</gene>
<sequence>MQLLGVQEDGKERAGMIVNDRPLRPIVQDLEETAKLDAMAAPDREKLMKERYESGYYGQQRLFIGKNAERSSMVTLKDDKGRTRLRLQVAADGAAKIEFLDADGKVQRSVTPEAAAKQ</sequence>
<evidence type="ECO:0000313" key="1">
    <source>
        <dbReference type="EMBL" id="TKR33913.1"/>
    </source>
</evidence>
<accession>A0A4V5ZQP7</accession>
<keyword evidence="2" id="KW-1185">Reference proteome</keyword>
<comment type="caution">
    <text evidence="1">The sequence shown here is derived from an EMBL/GenBank/DDBJ whole genome shotgun (WGS) entry which is preliminary data.</text>
</comment>
<protein>
    <submittedName>
        <fullName evidence="1">Uncharacterized protein</fullName>
    </submittedName>
</protein>
<proteinExistence type="predicted"/>
<dbReference type="Proteomes" id="UP000308707">
    <property type="component" value="Unassembled WGS sequence"/>
</dbReference>
<dbReference type="RefSeq" id="WP_137266118.1">
    <property type="nucleotide sequence ID" value="NZ_SZUA01000001.1"/>
</dbReference>
<reference evidence="1 2" key="1">
    <citation type="submission" date="2019-04" db="EMBL/GenBank/DDBJ databases">
        <title>Reference strain of H23.</title>
        <authorList>
            <person name="Luo X."/>
        </authorList>
    </citation>
    <scope>NUCLEOTIDE SEQUENCE [LARGE SCALE GENOMIC DNA]</scope>
    <source>
        <strain evidence="1 2">H23</strain>
    </source>
</reference>
<dbReference type="EMBL" id="SZUA01000001">
    <property type="protein sequence ID" value="TKR33913.1"/>
    <property type="molecule type" value="Genomic_DNA"/>
</dbReference>
<organism evidence="1 2">
    <name type="scientific">Luteimonas gilva</name>
    <dbReference type="NCBI Taxonomy" id="2572684"/>
    <lineage>
        <taxon>Bacteria</taxon>
        <taxon>Pseudomonadati</taxon>
        <taxon>Pseudomonadota</taxon>
        <taxon>Gammaproteobacteria</taxon>
        <taxon>Lysobacterales</taxon>
        <taxon>Lysobacteraceae</taxon>
        <taxon>Luteimonas</taxon>
    </lineage>
</organism>
<dbReference type="AlphaFoldDB" id="A0A4V5ZQP7"/>
<dbReference type="OrthoDB" id="1349101at2"/>